<feature type="domain" description="Chalcone isomerase" evidence="8">
    <location>
        <begin position="82"/>
        <end position="167"/>
    </location>
</feature>
<dbReference type="InterPro" id="IPR036298">
    <property type="entry name" value="Chalcone_isomerase_sf"/>
</dbReference>
<dbReference type="InterPro" id="IPR044164">
    <property type="entry name" value="CFI"/>
</dbReference>
<dbReference type="Pfam" id="PF02431">
    <property type="entry name" value="Chalcone"/>
    <property type="match status" value="1"/>
</dbReference>
<dbReference type="SUPFAM" id="SSF54626">
    <property type="entry name" value="Chalcone isomerase"/>
    <property type="match status" value="1"/>
</dbReference>
<evidence type="ECO:0000256" key="2">
    <source>
        <dbReference type="ARBA" id="ARBA00007166"/>
    </source>
</evidence>
<dbReference type="Gene3D" id="1.10.890.20">
    <property type="match status" value="1"/>
</dbReference>
<keyword evidence="10" id="KW-1185">Reference proteome</keyword>
<organism evidence="9 10">
    <name type="scientific">Crotalaria pallida</name>
    <name type="common">Smooth rattlebox</name>
    <name type="synonym">Crotalaria striata</name>
    <dbReference type="NCBI Taxonomy" id="3830"/>
    <lineage>
        <taxon>Eukaryota</taxon>
        <taxon>Viridiplantae</taxon>
        <taxon>Streptophyta</taxon>
        <taxon>Embryophyta</taxon>
        <taxon>Tracheophyta</taxon>
        <taxon>Spermatophyta</taxon>
        <taxon>Magnoliopsida</taxon>
        <taxon>eudicotyledons</taxon>
        <taxon>Gunneridae</taxon>
        <taxon>Pentapetalae</taxon>
        <taxon>rosids</taxon>
        <taxon>fabids</taxon>
        <taxon>Fabales</taxon>
        <taxon>Fabaceae</taxon>
        <taxon>Papilionoideae</taxon>
        <taxon>50 kb inversion clade</taxon>
        <taxon>genistoids sensu lato</taxon>
        <taxon>core genistoids</taxon>
        <taxon>Crotalarieae</taxon>
        <taxon>Crotalaria</taxon>
    </lineage>
</organism>
<evidence type="ECO:0000256" key="6">
    <source>
        <dbReference type="ARBA" id="ARBA00034056"/>
    </source>
</evidence>
<dbReference type="PANTHER" id="PTHR28039">
    <property type="entry name" value="CHALCONE--FLAVONONE ISOMERASE 1-RELATED"/>
    <property type="match status" value="1"/>
</dbReference>
<dbReference type="InterPro" id="IPR016089">
    <property type="entry name" value="Chalcone_isomerase_bundle_sf"/>
</dbReference>
<keyword evidence="3" id="KW-0413">Isomerase</keyword>
<protein>
    <recommendedName>
        <fullName evidence="7">Chalcone-flavonone isomerase family protein</fullName>
    </recommendedName>
</protein>
<evidence type="ECO:0000256" key="7">
    <source>
        <dbReference type="RuleBase" id="RU361158"/>
    </source>
</evidence>
<comment type="similarity">
    <text evidence="2 7">Belongs to the chalcone isomerase family.</text>
</comment>
<evidence type="ECO:0000256" key="3">
    <source>
        <dbReference type="ARBA" id="ARBA00023235"/>
    </source>
</evidence>
<comment type="pathway">
    <text evidence="1">Secondary metabolite biosynthesis; flavonoid biosynthesis.</text>
</comment>
<evidence type="ECO:0000259" key="8">
    <source>
        <dbReference type="Pfam" id="PF02431"/>
    </source>
</evidence>
<dbReference type="AlphaFoldDB" id="A0AAN9F5N6"/>
<evidence type="ECO:0000256" key="5">
    <source>
        <dbReference type="ARBA" id="ARBA00025429"/>
    </source>
</evidence>
<keyword evidence="4" id="KW-0284">Flavonoid biosynthesis</keyword>
<dbReference type="Proteomes" id="UP001372338">
    <property type="component" value="Unassembled WGS sequence"/>
</dbReference>
<dbReference type="GO" id="GO:0045430">
    <property type="term" value="F:chalcone isomerase activity"/>
    <property type="evidence" value="ECO:0007669"/>
    <property type="project" value="UniProtKB-EC"/>
</dbReference>
<evidence type="ECO:0000256" key="4">
    <source>
        <dbReference type="ARBA" id="ARBA00023241"/>
    </source>
</evidence>
<dbReference type="EMBL" id="JAYWIO010000004">
    <property type="protein sequence ID" value="KAK7270104.1"/>
    <property type="molecule type" value="Genomic_DNA"/>
</dbReference>
<evidence type="ECO:0000313" key="10">
    <source>
        <dbReference type="Proteomes" id="UP001372338"/>
    </source>
</evidence>
<comment type="function">
    <text evidence="5">Catalyzes the intramolecular cyclization of bicyclic chalcones into tricyclic (S)-flavanones. Responsible for the isomerization of 4,2',4',6'-tetrahydroxychalcone (also termed chalcone) into naringenin.</text>
</comment>
<name>A0AAN9F5N6_CROPI</name>
<dbReference type="InterPro" id="IPR016088">
    <property type="entry name" value="Chalcone_isomerase_3-sand"/>
</dbReference>
<dbReference type="GO" id="GO:0009813">
    <property type="term" value="P:flavonoid biosynthetic process"/>
    <property type="evidence" value="ECO:0007669"/>
    <property type="project" value="UniProtKB-KW"/>
</dbReference>
<proteinExistence type="inferred from homology"/>
<sequence length="177" mass="19383">MWLATPSITTIKFDNLEFPAVVTPPGSSLNERVGDGWGLHKVYGHRSISLEHKAVASLAPKWKKKSSQELTGTLDFFRDIISEAAAIDKFAEAFKNVNFPPGASLFYRQSPDGILGLRFSQDDSIPENEAADIVNMPVSSAVLETMIGEHAVSPALKRSLAARLPALILIERGYFQN</sequence>
<reference evidence="9 10" key="1">
    <citation type="submission" date="2024-01" db="EMBL/GenBank/DDBJ databases">
        <title>The genomes of 5 underutilized Papilionoideae crops provide insights into root nodulation and disease resistanc.</title>
        <authorList>
            <person name="Yuan L."/>
        </authorList>
    </citation>
    <scope>NUCLEOTIDE SEQUENCE [LARGE SCALE GENOMIC DNA]</scope>
    <source>
        <strain evidence="9">ZHUSHIDOU_FW_LH</strain>
        <tissue evidence="9">Leaf</tissue>
    </source>
</reference>
<comment type="catalytic activity">
    <reaction evidence="6">
        <text>a chalcone = a flavanone.</text>
        <dbReference type="EC" id="5.5.1.6"/>
    </reaction>
</comment>
<gene>
    <name evidence="9" type="ORF">RIF29_23010</name>
</gene>
<dbReference type="PANTHER" id="PTHR28039:SF10">
    <property type="entry name" value="CHALCONE--FLAVANONE ISOMERASE 1A"/>
    <property type="match status" value="1"/>
</dbReference>
<dbReference type="InterPro" id="IPR016087">
    <property type="entry name" value="Chalcone_isomerase"/>
</dbReference>
<evidence type="ECO:0000256" key="1">
    <source>
        <dbReference type="ARBA" id="ARBA00004966"/>
    </source>
</evidence>
<dbReference type="Gene3D" id="3.50.70.10">
    <property type="match status" value="1"/>
</dbReference>
<comment type="caution">
    <text evidence="9">The sequence shown here is derived from an EMBL/GenBank/DDBJ whole genome shotgun (WGS) entry which is preliminary data.</text>
</comment>
<evidence type="ECO:0000313" key="9">
    <source>
        <dbReference type="EMBL" id="KAK7270104.1"/>
    </source>
</evidence>
<accession>A0AAN9F5N6</accession>